<gene>
    <name evidence="1" type="ORF">PVAG01_06734</name>
</gene>
<protein>
    <submittedName>
        <fullName evidence="1">Uncharacterized protein</fullName>
    </submittedName>
</protein>
<comment type="caution">
    <text evidence="1">The sequence shown here is derived from an EMBL/GenBank/DDBJ whole genome shotgun (WGS) entry which is preliminary data.</text>
</comment>
<sequence>MTVTVDFLFHRMALEVVTMMLLARKSVNHEDESQLRVEGVESARFDAVESQRAAAHAQIARVREVKFVSS</sequence>
<name>A0ABR4PGX4_9HELO</name>
<accession>A0ABR4PGX4</accession>
<organism evidence="1 2">
    <name type="scientific">Phlyctema vagabunda</name>
    <dbReference type="NCBI Taxonomy" id="108571"/>
    <lineage>
        <taxon>Eukaryota</taxon>
        <taxon>Fungi</taxon>
        <taxon>Dikarya</taxon>
        <taxon>Ascomycota</taxon>
        <taxon>Pezizomycotina</taxon>
        <taxon>Leotiomycetes</taxon>
        <taxon>Helotiales</taxon>
        <taxon>Dermateaceae</taxon>
        <taxon>Phlyctema</taxon>
    </lineage>
</organism>
<dbReference type="EMBL" id="JBFCZG010000005">
    <property type="protein sequence ID" value="KAL3422578.1"/>
    <property type="molecule type" value="Genomic_DNA"/>
</dbReference>
<proteinExistence type="predicted"/>
<evidence type="ECO:0000313" key="1">
    <source>
        <dbReference type="EMBL" id="KAL3422578.1"/>
    </source>
</evidence>
<dbReference type="Proteomes" id="UP001629113">
    <property type="component" value="Unassembled WGS sequence"/>
</dbReference>
<reference evidence="1 2" key="1">
    <citation type="submission" date="2024-06" db="EMBL/GenBank/DDBJ databases">
        <title>Complete genome of Phlyctema vagabunda strain 19-DSS-EL-015.</title>
        <authorList>
            <person name="Fiorenzani C."/>
        </authorList>
    </citation>
    <scope>NUCLEOTIDE SEQUENCE [LARGE SCALE GENOMIC DNA]</scope>
    <source>
        <strain evidence="1 2">19-DSS-EL-015</strain>
    </source>
</reference>
<keyword evidence="2" id="KW-1185">Reference proteome</keyword>
<evidence type="ECO:0000313" key="2">
    <source>
        <dbReference type="Proteomes" id="UP001629113"/>
    </source>
</evidence>